<proteinExistence type="predicted"/>
<dbReference type="PANTHER" id="PTHR21363">
    <property type="entry name" value="PREPHENATE DEHYDROGENASE"/>
    <property type="match status" value="1"/>
</dbReference>
<dbReference type="GO" id="GO:0006571">
    <property type="term" value="P:tyrosine biosynthetic process"/>
    <property type="evidence" value="ECO:0007669"/>
    <property type="project" value="InterPro"/>
</dbReference>
<feature type="domain" description="Prephenate/arogenate dehydrogenase" evidence="2">
    <location>
        <begin position="3"/>
        <end position="284"/>
    </location>
</feature>
<reference evidence="3 4" key="1">
    <citation type="submission" date="2018-02" db="EMBL/GenBank/DDBJ databases">
        <title>Genome sequences of Apibacter spp., gut symbionts of Asian honey bees.</title>
        <authorList>
            <person name="Kwong W.K."/>
            <person name="Steele M.I."/>
            <person name="Moran N.A."/>
        </authorList>
    </citation>
    <scope>NUCLEOTIDE SEQUENCE [LARGE SCALE GENOMIC DNA]</scope>
    <source>
        <strain evidence="4">wkB301</strain>
    </source>
</reference>
<dbReference type="Gene3D" id="3.40.50.720">
    <property type="entry name" value="NAD(P)-binding Rossmann-like Domain"/>
    <property type="match status" value="1"/>
</dbReference>
<name>A0A2S8AGQ4_9FLAO</name>
<evidence type="ECO:0000256" key="1">
    <source>
        <dbReference type="ARBA" id="ARBA00023002"/>
    </source>
</evidence>
<dbReference type="EMBL" id="PSZM01000001">
    <property type="protein sequence ID" value="PQL95537.1"/>
    <property type="molecule type" value="Genomic_DNA"/>
</dbReference>
<evidence type="ECO:0000313" key="3">
    <source>
        <dbReference type="EMBL" id="PQL95537.1"/>
    </source>
</evidence>
<dbReference type="InterPro" id="IPR008927">
    <property type="entry name" value="6-PGluconate_DH-like_C_sf"/>
</dbReference>
<dbReference type="Pfam" id="PF02153">
    <property type="entry name" value="PDH_N"/>
    <property type="match status" value="1"/>
</dbReference>
<dbReference type="InterPro" id="IPR050812">
    <property type="entry name" value="Preph/Arog_dehydrog"/>
</dbReference>
<dbReference type="PROSITE" id="PS51176">
    <property type="entry name" value="PDH_ADH"/>
    <property type="match status" value="1"/>
</dbReference>
<dbReference type="AlphaFoldDB" id="A0A2S8AGQ4"/>
<accession>A0A2S8AGQ4</accession>
<dbReference type="InterPro" id="IPR036291">
    <property type="entry name" value="NAD(P)-bd_dom_sf"/>
</dbReference>
<dbReference type="FunFam" id="3.40.50.720:FF:000208">
    <property type="entry name" value="Prephenate dehydrogenase"/>
    <property type="match status" value="1"/>
</dbReference>
<dbReference type="OrthoDB" id="9802008at2"/>
<dbReference type="Gene3D" id="1.10.3660.10">
    <property type="entry name" value="6-phosphogluconate dehydrogenase C-terminal like domain"/>
    <property type="match status" value="1"/>
</dbReference>
<dbReference type="GO" id="GO:0004665">
    <property type="term" value="F:prephenate dehydrogenase (NADP+) activity"/>
    <property type="evidence" value="ECO:0007669"/>
    <property type="project" value="InterPro"/>
</dbReference>
<gene>
    <name evidence="3" type="ORF">C4S77_01720</name>
</gene>
<sequence length="284" mass="31052">MSYKVSIIGLGLIGGSIALDLKRTGFATEIIGVDKSPQHEQEALKLGIIDKISSFSTAIQQSDIIILATPVDASLELLPSILKIINPNSVVTDVGSTKSSLIKKVKNCPNRQLYVASHPMSGTENSGPSAAIQNLFKDKVSIICNAEESSYKSIEIISDMYKALGSKIVFMDSESHDEHVGYVSHLSHAISYALAVAVLEKEKNDSAIFNLASGGFASTVRLAKSSVYMWLPIFIQNSKYLLPIINTYLDKLMEFKSYLENGDTKKLSEFITEANRIKGKLEKK</sequence>
<dbReference type="SUPFAM" id="SSF48179">
    <property type="entry name" value="6-phosphogluconate dehydrogenase C-terminal domain-like"/>
    <property type="match status" value="1"/>
</dbReference>
<dbReference type="InterPro" id="IPR003099">
    <property type="entry name" value="Prephen_DH"/>
</dbReference>
<dbReference type="Pfam" id="PF20463">
    <property type="entry name" value="PDH_C"/>
    <property type="match status" value="1"/>
</dbReference>
<dbReference type="GO" id="GO:0008977">
    <property type="term" value="F:prephenate dehydrogenase (NAD+) activity"/>
    <property type="evidence" value="ECO:0007669"/>
    <property type="project" value="InterPro"/>
</dbReference>
<dbReference type="Proteomes" id="UP000238042">
    <property type="component" value="Unassembled WGS sequence"/>
</dbReference>
<dbReference type="SUPFAM" id="SSF51735">
    <property type="entry name" value="NAD(P)-binding Rossmann-fold domains"/>
    <property type="match status" value="1"/>
</dbReference>
<evidence type="ECO:0000259" key="2">
    <source>
        <dbReference type="PROSITE" id="PS51176"/>
    </source>
</evidence>
<organism evidence="3 4">
    <name type="scientific">Apibacter adventoris</name>
    <dbReference type="NCBI Taxonomy" id="1679466"/>
    <lineage>
        <taxon>Bacteria</taxon>
        <taxon>Pseudomonadati</taxon>
        <taxon>Bacteroidota</taxon>
        <taxon>Flavobacteriia</taxon>
        <taxon>Flavobacteriales</taxon>
        <taxon>Weeksellaceae</taxon>
        <taxon>Apibacter</taxon>
    </lineage>
</organism>
<dbReference type="InterPro" id="IPR046825">
    <property type="entry name" value="PDH_C"/>
</dbReference>
<dbReference type="InterPro" id="IPR046826">
    <property type="entry name" value="PDH_N"/>
</dbReference>
<dbReference type="PANTHER" id="PTHR21363:SF0">
    <property type="entry name" value="PREPHENATE DEHYDROGENASE [NADP(+)]"/>
    <property type="match status" value="1"/>
</dbReference>
<protein>
    <submittedName>
        <fullName evidence="3">Prephenate dehydrogenase</fullName>
    </submittedName>
</protein>
<comment type="caution">
    <text evidence="3">The sequence shown here is derived from an EMBL/GenBank/DDBJ whole genome shotgun (WGS) entry which is preliminary data.</text>
</comment>
<dbReference type="RefSeq" id="WP_105245602.1">
    <property type="nucleotide sequence ID" value="NZ_PSZM01000001.1"/>
</dbReference>
<keyword evidence="1" id="KW-0560">Oxidoreductase</keyword>
<keyword evidence="4" id="KW-1185">Reference proteome</keyword>
<dbReference type="GO" id="GO:0070403">
    <property type="term" value="F:NAD+ binding"/>
    <property type="evidence" value="ECO:0007669"/>
    <property type="project" value="InterPro"/>
</dbReference>
<dbReference type="NCBIfam" id="NF006307">
    <property type="entry name" value="PRK08507.1"/>
    <property type="match status" value="1"/>
</dbReference>
<evidence type="ECO:0000313" key="4">
    <source>
        <dbReference type="Proteomes" id="UP000238042"/>
    </source>
</evidence>